<keyword evidence="2" id="KW-1185">Reference proteome</keyword>
<dbReference type="EMBL" id="HF936567">
    <property type="protein sequence ID" value="CCX34569.1"/>
    <property type="molecule type" value="Genomic_DNA"/>
</dbReference>
<protein>
    <submittedName>
        <fullName evidence="1">Uncharacterized protein</fullName>
    </submittedName>
</protein>
<name>U4LSI8_PYROM</name>
<dbReference type="Proteomes" id="UP000018144">
    <property type="component" value="Unassembled WGS sequence"/>
</dbReference>
<reference evidence="1 2" key="1">
    <citation type="journal article" date="2013" name="PLoS Genet.">
        <title>The genome and development-dependent transcriptomes of Pyronema confluens: a window into fungal evolution.</title>
        <authorList>
            <person name="Traeger S."/>
            <person name="Altegoer F."/>
            <person name="Freitag M."/>
            <person name="Gabaldon T."/>
            <person name="Kempken F."/>
            <person name="Kumar A."/>
            <person name="Marcet-Houben M."/>
            <person name="Poggeler S."/>
            <person name="Stajich J.E."/>
            <person name="Nowrousian M."/>
        </authorList>
    </citation>
    <scope>NUCLEOTIDE SEQUENCE [LARGE SCALE GENOMIC DNA]</scope>
    <source>
        <strain evidence="2">CBS 100304</strain>
        <tissue evidence="1">Vegetative mycelium</tissue>
    </source>
</reference>
<sequence length="119" mass="14106">MFVCKAVSSRQFRNRSAPSKWLILRQNPRASHVHQNTPQLRVPICQILSWVHPSLDDRYGSPIFKAEYIGPLRPCHFAYRLLWYPTQSPHVHTADEVWYIRIKFHLRPLKPLKPVSMHN</sequence>
<gene>
    <name evidence="1" type="ORF">PCON_03962</name>
</gene>
<evidence type="ECO:0000313" key="1">
    <source>
        <dbReference type="EMBL" id="CCX34569.1"/>
    </source>
</evidence>
<accession>U4LSI8</accession>
<organism evidence="1 2">
    <name type="scientific">Pyronema omphalodes (strain CBS 100304)</name>
    <name type="common">Pyronema confluens</name>
    <dbReference type="NCBI Taxonomy" id="1076935"/>
    <lineage>
        <taxon>Eukaryota</taxon>
        <taxon>Fungi</taxon>
        <taxon>Dikarya</taxon>
        <taxon>Ascomycota</taxon>
        <taxon>Pezizomycotina</taxon>
        <taxon>Pezizomycetes</taxon>
        <taxon>Pezizales</taxon>
        <taxon>Pyronemataceae</taxon>
        <taxon>Pyronema</taxon>
    </lineage>
</organism>
<evidence type="ECO:0000313" key="2">
    <source>
        <dbReference type="Proteomes" id="UP000018144"/>
    </source>
</evidence>
<dbReference type="AlphaFoldDB" id="U4LSI8"/>
<proteinExistence type="predicted"/>